<feature type="transmembrane region" description="Helical" evidence="5">
    <location>
        <begin position="26"/>
        <end position="46"/>
    </location>
</feature>
<evidence type="ECO:0000313" key="6">
    <source>
        <dbReference type="Ensembl" id="ENSSPUP00000014038.1"/>
    </source>
</evidence>
<proteinExistence type="predicted"/>
<dbReference type="Ensembl" id="ENSSPUT00000014976.1">
    <property type="protein sequence ID" value="ENSSPUP00000014038.1"/>
    <property type="gene ID" value="ENSSPUG00000010762.1"/>
</dbReference>
<sequence>MIWLTFAPVADKTAAHFHISMDMVNWLSTVYLLLSIPFGLVATWVLDSIGLKCAVS</sequence>
<evidence type="ECO:0000313" key="7">
    <source>
        <dbReference type="Proteomes" id="UP000694392"/>
    </source>
</evidence>
<evidence type="ECO:0000256" key="2">
    <source>
        <dbReference type="ARBA" id="ARBA00022692"/>
    </source>
</evidence>
<protein>
    <submittedName>
        <fullName evidence="6">Solute carrier family 49 member 3</fullName>
    </submittedName>
</protein>
<reference evidence="6" key="1">
    <citation type="submission" date="2025-08" db="UniProtKB">
        <authorList>
            <consortium name="Ensembl"/>
        </authorList>
    </citation>
    <scope>IDENTIFICATION</scope>
</reference>
<evidence type="ECO:0000256" key="4">
    <source>
        <dbReference type="ARBA" id="ARBA00023136"/>
    </source>
</evidence>
<dbReference type="GeneTree" id="ENSGT01030000234625"/>
<evidence type="ECO:0000256" key="3">
    <source>
        <dbReference type="ARBA" id="ARBA00022989"/>
    </source>
</evidence>
<reference evidence="6" key="2">
    <citation type="submission" date="2025-09" db="UniProtKB">
        <authorList>
            <consortium name="Ensembl"/>
        </authorList>
    </citation>
    <scope>IDENTIFICATION</scope>
</reference>
<dbReference type="InterPro" id="IPR036259">
    <property type="entry name" value="MFS_trans_sf"/>
</dbReference>
<evidence type="ECO:0000256" key="5">
    <source>
        <dbReference type="SAM" id="Phobius"/>
    </source>
</evidence>
<name>A0A8D0GUR6_SPHPU</name>
<dbReference type="PANTHER" id="PTHR10924">
    <property type="entry name" value="MAJOR FACILITATOR SUPERFAMILY PROTEIN-RELATED"/>
    <property type="match status" value="1"/>
</dbReference>
<organism evidence="6 7">
    <name type="scientific">Sphenodon punctatus</name>
    <name type="common">Tuatara</name>
    <name type="synonym">Hatteria punctata</name>
    <dbReference type="NCBI Taxonomy" id="8508"/>
    <lineage>
        <taxon>Eukaryota</taxon>
        <taxon>Metazoa</taxon>
        <taxon>Chordata</taxon>
        <taxon>Craniata</taxon>
        <taxon>Vertebrata</taxon>
        <taxon>Euteleostomi</taxon>
        <taxon>Lepidosauria</taxon>
        <taxon>Sphenodontia</taxon>
        <taxon>Sphenodontidae</taxon>
        <taxon>Sphenodon</taxon>
    </lineage>
</organism>
<dbReference type="AlphaFoldDB" id="A0A8D0GUR6"/>
<dbReference type="InterPro" id="IPR049680">
    <property type="entry name" value="FLVCR1-2_SLC49-like"/>
</dbReference>
<keyword evidence="7" id="KW-1185">Reference proteome</keyword>
<dbReference type="GO" id="GO:0016020">
    <property type="term" value="C:membrane"/>
    <property type="evidence" value="ECO:0007669"/>
    <property type="project" value="UniProtKB-SubCell"/>
</dbReference>
<keyword evidence="3 5" id="KW-1133">Transmembrane helix</keyword>
<keyword evidence="2 5" id="KW-0812">Transmembrane</keyword>
<comment type="subcellular location">
    <subcellularLocation>
        <location evidence="1">Membrane</location>
        <topology evidence="1">Multi-pass membrane protein</topology>
    </subcellularLocation>
</comment>
<keyword evidence="4 5" id="KW-0472">Membrane</keyword>
<dbReference type="SUPFAM" id="SSF103473">
    <property type="entry name" value="MFS general substrate transporter"/>
    <property type="match status" value="1"/>
</dbReference>
<dbReference type="Proteomes" id="UP000694392">
    <property type="component" value="Unplaced"/>
</dbReference>
<dbReference type="PANTHER" id="PTHR10924:SF6">
    <property type="entry name" value="SOLUTE CARRIER FAMILY 49 MEMBER A3"/>
    <property type="match status" value="1"/>
</dbReference>
<evidence type="ECO:0000256" key="1">
    <source>
        <dbReference type="ARBA" id="ARBA00004141"/>
    </source>
</evidence>
<accession>A0A8D0GUR6</accession>
<gene>
    <name evidence="6" type="primary">SLC49A3</name>
</gene>